<dbReference type="STRING" id="247156.NFA_2440"/>
<proteinExistence type="predicted"/>
<evidence type="ECO:0000256" key="1">
    <source>
        <dbReference type="SAM" id="MobiDB-lite"/>
    </source>
</evidence>
<sequence length="114" mass="12152">MTSERPTVLPRDMVGRSGRTHPMPDPIFITTPDGSLVGAMSAEQLRADAERLMLELAAAASAGDTTAVAKVAASWRQRLDPEHLGTVALTAAARMAVEMVAPMLAQLTKRRGEQ</sequence>
<accession>Q5Z3A5</accession>
<dbReference type="AlphaFoldDB" id="Q5Z3A5"/>
<keyword evidence="3" id="KW-1185">Reference proteome</keyword>
<reference evidence="2 3" key="1">
    <citation type="journal article" date="2004" name="Proc. Natl. Acad. Sci. U.S.A.">
        <title>The complete genomic sequence of Nocardia farcinica IFM 10152.</title>
        <authorList>
            <person name="Ishikawa J."/>
            <person name="Yamashita A."/>
            <person name="Mikami Y."/>
            <person name="Hoshino Y."/>
            <person name="Kurita H."/>
            <person name="Hotta K."/>
            <person name="Shiba T."/>
            <person name="Hattori M."/>
        </authorList>
    </citation>
    <scope>NUCLEOTIDE SEQUENCE [LARGE SCALE GENOMIC DNA]</scope>
    <source>
        <strain evidence="2 3">IFM 10152</strain>
    </source>
</reference>
<organism evidence="2 3">
    <name type="scientific">Nocardia farcinica (strain IFM 10152)</name>
    <dbReference type="NCBI Taxonomy" id="247156"/>
    <lineage>
        <taxon>Bacteria</taxon>
        <taxon>Bacillati</taxon>
        <taxon>Actinomycetota</taxon>
        <taxon>Actinomycetes</taxon>
        <taxon>Mycobacteriales</taxon>
        <taxon>Nocardiaceae</taxon>
        <taxon>Nocardia</taxon>
    </lineage>
</organism>
<dbReference type="EMBL" id="AP006618">
    <property type="protein sequence ID" value="BAD55086.1"/>
    <property type="molecule type" value="Genomic_DNA"/>
</dbReference>
<evidence type="ECO:0000313" key="2">
    <source>
        <dbReference type="EMBL" id="BAD55086.1"/>
    </source>
</evidence>
<dbReference type="Proteomes" id="UP000006820">
    <property type="component" value="Chromosome"/>
</dbReference>
<gene>
    <name evidence="2" type="ordered locus">NFA_2440</name>
</gene>
<dbReference type="HOGENOM" id="CLU_2118507_0_0_11"/>
<name>Q5Z3A5_NOCFA</name>
<protein>
    <submittedName>
        <fullName evidence="2">Uncharacterized protein</fullName>
    </submittedName>
</protein>
<dbReference type="KEGG" id="nfa:NFA_2440"/>
<evidence type="ECO:0000313" key="3">
    <source>
        <dbReference type="Proteomes" id="UP000006820"/>
    </source>
</evidence>
<feature type="region of interest" description="Disordered" evidence="1">
    <location>
        <begin position="1"/>
        <end position="26"/>
    </location>
</feature>